<feature type="domain" description="B12-binding" evidence="7">
    <location>
        <begin position="43"/>
        <end position="129"/>
    </location>
</feature>
<evidence type="ECO:0000256" key="5">
    <source>
        <dbReference type="ARBA" id="ARBA00023004"/>
    </source>
</evidence>
<dbReference type="PANTHER" id="PTHR43409">
    <property type="entry name" value="ANAEROBIC MAGNESIUM-PROTOPORPHYRIN IX MONOMETHYL ESTER CYCLASE-RELATED"/>
    <property type="match status" value="1"/>
</dbReference>
<dbReference type="SFLD" id="SFLDG01082">
    <property type="entry name" value="B12-binding_domain_containing"/>
    <property type="match status" value="1"/>
</dbReference>
<dbReference type="AlphaFoldDB" id="X1AWS5"/>
<dbReference type="PROSITE" id="PS51332">
    <property type="entry name" value="B12_BINDING"/>
    <property type="match status" value="1"/>
</dbReference>
<accession>X1AWS5</accession>
<name>X1AWS5_9ZZZZ</name>
<dbReference type="EMBL" id="BART01017336">
    <property type="protein sequence ID" value="GAG76628.1"/>
    <property type="molecule type" value="Genomic_DNA"/>
</dbReference>
<reference evidence="9" key="1">
    <citation type="journal article" date="2014" name="Front. Microbiol.">
        <title>High frequency of phylogenetically diverse reductive dehalogenase-homologous genes in deep subseafloor sedimentary metagenomes.</title>
        <authorList>
            <person name="Kawai M."/>
            <person name="Futagami T."/>
            <person name="Toyoda A."/>
            <person name="Takaki Y."/>
            <person name="Nishi S."/>
            <person name="Hori S."/>
            <person name="Arai W."/>
            <person name="Tsubouchi T."/>
            <person name="Morono Y."/>
            <person name="Uchiyama I."/>
            <person name="Ito T."/>
            <person name="Fujiyama A."/>
            <person name="Inagaki F."/>
            <person name="Takami H."/>
        </authorList>
    </citation>
    <scope>NUCLEOTIDE SEQUENCE</scope>
    <source>
        <strain evidence="9">Expedition CK06-06</strain>
    </source>
</reference>
<dbReference type="CDD" id="cd02068">
    <property type="entry name" value="radical_SAM_B12_BD"/>
    <property type="match status" value="1"/>
</dbReference>
<sequence>MKLELIVPTTQENFLNRKKAPGPHLGLAMVAALTPPEVEVSLTDENVTVIDFQKEIDLVGITAITITAKRAYEIADTFRAKGVKVVLGGSHPSALPKEASQHADAVVIGEAEGIWTNVIEDFKANKLQRIYSQRKQPSLLNLPIPRRDLFTNGAYYFRNTISTTRGCPNACSFCSVTSFFGRTYRCRPVEEILKEIETMNYKKLICFVDDNIAGKPKFAKELFRALVSYKLKWIAQASVTIARDDELLKLAAASGCMSLLIGFETLSQDNLVAMGKRVNVVDKYEMVIRKIHS</sequence>
<evidence type="ECO:0000256" key="1">
    <source>
        <dbReference type="ARBA" id="ARBA00001966"/>
    </source>
</evidence>
<dbReference type="PANTHER" id="PTHR43409:SF7">
    <property type="entry name" value="BLL1977 PROTEIN"/>
    <property type="match status" value="1"/>
</dbReference>
<dbReference type="Gene3D" id="3.80.30.20">
    <property type="entry name" value="tm_1862 like domain"/>
    <property type="match status" value="1"/>
</dbReference>
<protein>
    <submittedName>
        <fullName evidence="9">Uncharacterized protein</fullName>
    </submittedName>
</protein>
<dbReference type="SFLD" id="SFLDG01123">
    <property type="entry name" value="methyltransferase_(Class_B)"/>
    <property type="match status" value="1"/>
</dbReference>
<dbReference type="InterPro" id="IPR007197">
    <property type="entry name" value="rSAM"/>
</dbReference>
<dbReference type="InterPro" id="IPR034466">
    <property type="entry name" value="Methyltransferase_Class_B"/>
</dbReference>
<dbReference type="SUPFAM" id="SSF102114">
    <property type="entry name" value="Radical SAM enzymes"/>
    <property type="match status" value="1"/>
</dbReference>
<feature type="domain" description="Radical SAM core" evidence="8">
    <location>
        <begin position="153"/>
        <end position="293"/>
    </location>
</feature>
<evidence type="ECO:0000313" key="9">
    <source>
        <dbReference type="EMBL" id="GAG76628.1"/>
    </source>
</evidence>
<dbReference type="GO" id="GO:0051539">
    <property type="term" value="F:4 iron, 4 sulfur cluster binding"/>
    <property type="evidence" value="ECO:0007669"/>
    <property type="project" value="UniProtKB-KW"/>
</dbReference>
<dbReference type="CDD" id="cd01335">
    <property type="entry name" value="Radical_SAM"/>
    <property type="match status" value="1"/>
</dbReference>
<dbReference type="InterPro" id="IPR051198">
    <property type="entry name" value="BchE-like"/>
</dbReference>
<evidence type="ECO:0000259" key="7">
    <source>
        <dbReference type="PROSITE" id="PS51332"/>
    </source>
</evidence>
<evidence type="ECO:0000256" key="4">
    <source>
        <dbReference type="ARBA" id="ARBA00022723"/>
    </source>
</evidence>
<dbReference type="GO" id="GO:0031419">
    <property type="term" value="F:cobalamin binding"/>
    <property type="evidence" value="ECO:0007669"/>
    <property type="project" value="InterPro"/>
</dbReference>
<dbReference type="GO" id="GO:0003824">
    <property type="term" value="F:catalytic activity"/>
    <property type="evidence" value="ECO:0007669"/>
    <property type="project" value="InterPro"/>
</dbReference>
<keyword evidence="4" id="KW-0479">Metal-binding</keyword>
<feature type="non-terminal residue" evidence="9">
    <location>
        <position position="293"/>
    </location>
</feature>
<dbReference type="InterPro" id="IPR006158">
    <property type="entry name" value="Cobalamin-bd"/>
</dbReference>
<dbReference type="GO" id="GO:0046872">
    <property type="term" value="F:metal ion binding"/>
    <property type="evidence" value="ECO:0007669"/>
    <property type="project" value="UniProtKB-KW"/>
</dbReference>
<dbReference type="InterPro" id="IPR020612">
    <property type="entry name" value="Methylthiotransferase_CS"/>
</dbReference>
<dbReference type="InterPro" id="IPR023404">
    <property type="entry name" value="rSAM_horseshoe"/>
</dbReference>
<comment type="caution">
    <text evidence="9">The sequence shown here is derived from an EMBL/GenBank/DDBJ whole genome shotgun (WGS) entry which is preliminary data.</text>
</comment>
<keyword evidence="5" id="KW-0408">Iron</keyword>
<proteinExistence type="predicted"/>
<organism evidence="9">
    <name type="scientific">marine sediment metagenome</name>
    <dbReference type="NCBI Taxonomy" id="412755"/>
    <lineage>
        <taxon>unclassified sequences</taxon>
        <taxon>metagenomes</taxon>
        <taxon>ecological metagenomes</taxon>
    </lineage>
</organism>
<keyword evidence="6" id="KW-0411">Iron-sulfur</keyword>
<keyword evidence="2" id="KW-0808">Transferase</keyword>
<dbReference type="Pfam" id="PF04055">
    <property type="entry name" value="Radical_SAM"/>
    <property type="match status" value="1"/>
</dbReference>
<keyword evidence="3" id="KW-0949">S-adenosyl-L-methionine</keyword>
<evidence type="ECO:0000259" key="8">
    <source>
        <dbReference type="PROSITE" id="PS51918"/>
    </source>
</evidence>
<dbReference type="Gene3D" id="3.40.50.280">
    <property type="entry name" value="Cobalamin-binding domain"/>
    <property type="match status" value="1"/>
</dbReference>
<dbReference type="InterPro" id="IPR058240">
    <property type="entry name" value="rSAM_sf"/>
</dbReference>
<dbReference type="PROSITE" id="PS51918">
    <property type="entry name" value="RADICAL_SAM"/>
    <property type="match status" value="1"/>
</dbReference>
<dbReference type="SFLD" id="SFLDS00029">
    <property type="entry name" value="Radical_SAM"/>
    <property type="match status" value="1"/>
</dbReference>
<evidence type="ECO:0000256" key="2">
    <source>
        <dbReference type="ARBA" id="ARBA00022679"/>
    </source>
</evidence>
<comment type="cofactor">
    <cofactor evidence="1">
        <name>[4Fe-4S] cluster</name>
        <dbReference type="ChEBI" id="CHEBI:49883"/>
    </cofactor>
</comment>
<evidence type="ECO:0000256" key="6">
    <source>
        <dbReference type="ARBA" id="ARBA00023014"/>
    </source>
</evidence>
<gene>
    <name evidence="9" type="ORF">S01H4_33032</name>
</gene>
<dbReference type="PROSITE" id="PS01278">
    <property type="entry name" value="MTTASE_RADICAL"/>
    <property type="match status" value="1"/>
</dbReference>
<dbReference type="Pfam" id="PF02310">
    <property type="entry name" value="B12-binding"/>
    <property type="match status" value="1"/>
</dbReference>
<dbReference type="GO" id="GO:0005829">
    <property type="term" value="C:cytosol"/>
    <property type="evidence" value="ECO:0007669"/>
    <property type="project" value="TreeGrafter"/>
</dbReference>
<evidence type="ECO:0000256" key="3">
    <source>
        <dbReference type="ARBA" id="ARBA00022691"/>
    </source>
</evidence>